<dbReference type="AlphaFoldDB" id="A0A1J1HGB2"/>
<evidence type="ECO:0000313" key="1">
    <source>
        <dbReference type="EMBL" id="CRK86594.1"/>
    </source>
</evidence>
<sequence length="152" mass="17613">MTDKFYKVLTKLSLQLVLDSLQKVTAHCELLEFTCKRMIPQRDLSYTERNNYLGLETLEERRQKAGHLFMAGVMNGHVSDFNILASLNFNTACLSSRNNVLLKDIKHHRTDYGKNSPLSRIIGDFKEVEHLSDFHLSKENFKEKLKSLVLQI</sequence>
<name>A0A1J1HGB2_9DIPT</name>
<keyword evidence="2" id="KW-1185">Reference proteome</keyword>
<organism evidence="1 2">
    <name type="scientific">Clunio marinus</name>
    <dbReference type="NCBI Taxonomy" id="568069"/>
    <lineage>
        <taxon>Eukaryota</taxon>
        <taxon>Metazoa</taxon>
        <taxon>Ecdysozoa</taxon>
        <taxon>Arthropoda</taxon>
        <taxon>Hexapoda</taxon>
        <taxon>Insecta</taxon>
        <taxon>Pterygota</taxon>
        <taxon>Neoptera</taxon>
        <taxon>Endopterygota</taxon>
        <taxon>Diptera</taxon>
        <taxon>Nematocera</taxon>
        <taxon>Chironomoidea</taxon>
        <taxon>Chironomidae</taxon>
        <taxon>Clunio</taxon>
    </lineage>
</organism>
<gene>
    <name evidence="1" type="ORF">CLUMA_CG000361</name>
</gene>
<dbReference type="OrthoDB" id="8064698at2759"/>
<accession>A0A1J1HGB2</accession>
<reference evidence="1 2" key="1">
    <citation type="submission" date="2015-04" db="EMBL/GenBank/DDBJ databases">
        <authorList>
            <person name="Syromyatnikov M.Y."/>
            <person name="Popov V.N."/>
        </authorList>
    </citation>
    <scope>NUCLEOTIDE SEQUENCE [LARGE SCALE GENOMIC DNA]</scope>
</reference>
<proteinExistence type="predicted"/>
<dbReference type="Proteomes" id="UP000183832">
    <property type="component" value="Unassembled WGS sequence"/>
</dbReference>
<dbReference type="EMBL" id="CVRI01000001">
    <property type="protein sequence ID" value="CRK86594.1"/>
    <property type="molecule type" value="Genomic_DNA"/>
</dbReference>
<protein>
    <submittedName>
        <fullName evidence="1">CLUMA_CG000361, isoform A</fullName>
    </submittedName>
</protein>
<evidence type="ECO:0000313" key="2">
    <source>
        <dbReference type="Proteomes" id="UP000183832"/>
    </source>
</evidence>